<keyword evidence="2" id="KW-1185">Reference proteome</keyword>
<evidence type="ECO:0000313" key="2">
    <source>
        <dbReference type="Proteomes" id="UP000693946"/>
    </source>
</evidence>
<evidence type="ECO:0000313" key="1">
    <source>
        <dbReference type="EMBL" id="KAG7524847.1"/>
    </source>
</evidence>
<accession>A0AAV6T6F4</accession>
<dbReference type="Proteomes" id="UP000693946">
    <property type="component" value="Linkage Group LG1"/>
</dbReference>
<proteinExistence type="predicted"/>
<name>A0AAV6T6F4_SOLSE</name>
<reference evidence="1 2" key="1">
    <citation type="journal article" date="2021" name="Sci. Rep.">
        <title>Chromosome anchoring in Senegalese sole (Solea senegalensis) reveals sex-associated markers and genome rearrangements in flatfish.</title>
        <authorList>
            <person name="Guerrero-Cozar I."/>
            <person name="Gomez-Garrido J."/>
            <person name="Berbel C."/>
            <person name="Martinez-Blanch J.F."/>
            <person name="Alioto T."/>
            <person name="Claros M.G."/>
            <person name="Gagnaire P.A."/>
            <person name="Manchado M."/>
        </authorList>
    </citation>
    <scope>NUCLEOTIDE SEQUENCE [LARGE SCALE GENOMIC DNA]</scope>
    <source>
        <strain evidence="1">Sse05_10M</strain>
    </source>
</reference>
<protein>
    <submittedName>
        <fullName evidence="1">Uncharacterized protein</fullName>
    </submittedName>
</protein>
<sequence length="104" mass="11439">MANANSIWSKEKFYVFCSRGVSDLSLSKETVLTFPVSPPSAHSVCGDAAEALVCKIMHSPTRLKTRHCRVDEQHLAAHYKWILPLRSNNSPDVSVHFGSAGLLS</sequence>
<dbReference type="AlphaFoldDB" id="A0AAV6T6F4"/>
<gene>
    <name evidence="1" type="ORF">JOB18_017806</name>
</gene>
<organism evidence="1 2">
    <name type="scientific">Solea senegalensis</name>
    <name type="common">Senegalese sole</name>
    <dbReference type="NCBI Taxonomy" id="28829"/>
    <lineage>
        <taxon>Eukaryota</taxon>
        <taxon>Metazoa</taxon>
        <taxon>Chordata</taxon>
        <taxon>Craniata</taxon>
        <taxon>Vertebrata</taxon>
        <taxon>Euteleostomi</taxon>
        <taxon>Actinopterygii</taxon>
        <taxon>Neopterygii</taxon>
        <taxon>Teleostei</taxon>
        <taxon>Neoteleostei</taxon>
        <taxon>Acanthomorphata</taxon>
        <taxon>Carangaria</taxon>
        <taxon>Pleuronectiformes</taxon>
        <taxon>Pleuronectoidei</taxon>
        <taxon>Soleidae</taxon>
        <taxon>Solea</taxon>
    </lineage>
</organism>
<dbReference type="EMBL" id="JAGKHQ010000001">
    <property type="protein sequence ID" value="KAG7524847.1"/>
    <property type="molecule type" value="Genomic_DNA"/>
</dbReference>
<comment type="caution">
    <text evidence="1">The sequence shown here is derived from an EMBL/GenBank/DDBJ whole genome shotgun (WGS) entry which is preliminary data.</text>
</comment>